<evidence type="ECO:0000256" key="1">
    <source>
        <dbReference type="SAM" id="Phobius"/>
    </source>
</evidence>
<organism evidence="3 4">
    <name type="scientific">Platanthera zijinensis</name>
    <dbReference type="NCBI Taxonomy" id="2320716"/>
    <lineage>
        <taxon>Eukaryota</taxon>
        <taxon>Viridiplantae</taxon>
        <taxon>Streptophyta</taxon>
        <taxon>Embryophyta</taxon>
        <taxon>Tracheophyta</taxon>
        <taxon>Spermatophyta</taxon>
        <taxon>Magnoliopsida</taxon>
        <taxon>Liliopsida</taxon>
        <taxon>Asparagales</taxon>
        <taxon>Orchidaceae</taxon>
        <taxon>Orchidoideae</taxon>
        <taxon>Orchideae</taxon>
        <taxon>Orchidinae</taxon>
        <taxon>Platanthera</taxon>
    </lineage>
</organism>
<gene>
    <name evidence="3" type="ORF">KSP39_PZI024293</name>
</gene>
<dbReference type="InterPro" id="IPR043502">
    <property type="entry name" value="DNA/RNA_pol_sf"/>
</dbReference>
<evidence type="ECO:0000313" key="3">
    <source>
        <dbReference type="EMBL" id="KAK8913950.1"/>
    </source>
</evidence>
<evidence type="ECO:0000259" key="2">
    <source>
        <dbReference type="Pfam" id="PF09353"/>
    </source>
</evidence>
<dbReference type="Pfam" id="PF09353">
    <property type="entry name" value="DUF1995"/>
    <property type="match status" value="1"/>
</dbReference>
<keyword evidence="1" id="KW-0472">Membrane</keyword>
<reference evidence="3 4" key="1">
    <citation type="journal article" date="2022" name="Nat. Plants">
        <title>Genomes of leafy and leafless Platanthera orchids illuminate the evolution of mycoheterotrophy.</title>
        <authorList>
            <person name="Li M.H."/>
            <person name="Liu K.W."/>
            <person name="Li Z."/>
            <person name="Lu H.C."/>
            <person name="Ye Q.L."/>
            <person name="Zhang D."/>
            <person name="Wang J.Y."/>
            <person name="Li Y.F."/>
            <person name="Zhong Z.M."/>
            <person name="Liu X."/>
            <person name="Yu X."/>
            <person name="Liu D.K."/>
            <person name="Tu X.D."/>
            <person name="Liu B."/>
            <person name="Hao Y."/>
            <person name="Liao X.Y."/>
            <person name="Jiang Y.T."/>
            <person name="Sun W.H."/>
            <person name="Chen J."/>
            <person name="Chen Y.Q."/>
            <person name="Ai Y."/>
            <person name="Zhai J.W."/>
            <person name="Wu S.S."/>
            <person name="Zhou Z."/>
            <person name="Hsiao Y.Y."/>
            <person name="Wu W.L."/>
            <person name="Chen Y.Y."/>
            <person name="Lin Y.F."/>
            <person name="Hsu J.L."/>
            <person name="Li C.Y."/>
            <person name="Wang Z.W."/>
            <person name="Zhao X."/>
            <person name="Zhong W.Y."/>
            <person name="Ma X.K."/>
            <person name="Ma L."/>
            <person name="Huang J."/>
            <person name="Chen G.Z."/>
            <person name="Huang M.Z."/>
            <person name="Huang L."/>
            <person name="Peng D.H."/>
            <person name="Luo Y.B."/>
            <person name="Zou S.Q."/>
            <person name="Chen S.P."/>
            <person name="Lan S."/>
            <person name="Tsai W.C."/>
            <person name="Van de Peer Y."/>
            <person name="Liu Z.J."/>
        </authorList>
    </citation>
    <scope>NUCLEOTIDE SEQUENCE [LARGE SCALE GENOMIC DNA]</scope>
    <source>
        <strain evidence="3">Lor287</strain>
    </source>
</reference>
<accession>A0AAP0ASY6</accession>
<keyword evidence="4" id="KW-1185">Reference proteome</keyword>
<feature type="transmembrane region" description="Helical" evidence="1">
    <location>
        <begin position="156"/>
        <end position="178"/>
    </location>
</feature>
<dbReference type="SUPFAM" id="SSF56672">
    <property type="entry name" value="DNA/RNA polymerases"/>
    <property type="match status" value="1"/>
</dbReference>
<feature type="domain" description="DUF1995" evidence="2">
    <location>
        <begin position="183"/>
        <end position="378"/>
    </location>
</feature>
<keyword evidence="1" id="KW-0812">Transmembrane</keyword>
<proteinExistence type="predicted"/>
<dbReference type="Proteomes" id="UP001418222">
    <property type="component" value="Unassembled WGS sequence"/>
</dbReference>
<protein>
    <recommendedName>
        <fullName evidence="2">DUF1995 domain-containing protein</fullName>
    </recommendedName>
</protein>
<keyword evidence="1" id="KW-1133">Transmembrane helix</keyword>
<sequence length="413" mass="47484">MERSKGVVEPSASEDTPVDHPLAVRPLLDEFVDIMSDELPDELPPSSDIQHAIDLVPGAFLPNLPHYRMHPDEHVELKRQVDELLRKQFIRESMSLCVVPPFLPLRRTIIFSKIDLRDNGADEPTGDWITSVVTRKMLTGWPHVKDNRKEREEGRISILITSLDLYLVFFIVCLLHSFQIISTYFQVELLIPQLQFLDAEGAQAELWELSRIFLETLIEATGNQKVRAIFPDAGAAALLKYQWGDANFGFASLSDRKPVEDEDEVVVMLVPDYQMLEYVERIASQLSDEPPRPLIMWNPRLVSEDVGVGFNVRSVLRFFLQKSQFTFSVVYSMRPFPSGATFRCYPGMWKVFYDDVNRPNRYLLAKEQPTRPNATDIEASIDAAYCRFEKEEPSLLGRAIAMFTSLNRFMRFM</sequence>
<dbReference type="InterPro" id="IPR018962">
    <property type="entry name" value="DUF1995"/>
</dbReference>
<name>A0AAP0ASY6_9ASPA</name>
<comment type="caution">
    <text evidence="3">The sequence shown here is derived from an EMBL/GenBank/DDBJ whole genome shotgun (WGS) entry which is preliminary data.</text>
</comment>
<dbReference type="PANTHER" id="PTHR35509">
    <property type="entry name" value="DOMAIN PROTEIN, PUTATIVE (DUF1995)-RELATED"/>
    <property type="match status" value="1"/>
</dbReference>
<dbReference type="Gene3D" id="3.10.10.10">
    <property type="entry name" value="HIV Type 1 Reverse Transcriptase, subunit A, domain 1"/>
    <property type="match status" value="1"/>
</dbReference>
<dbReference type="EMBL" id="JBBWWQ010000021">
    <property type="protein sequence ID" value="KAK8913950.1"/>
    <property type="molecule type" value="Genomic_DNA"/>
</dbReference>
<dbReference type="PANTHER" id="PTHR35509:SF1">
    <property type="entry name" value="DOMAIN PROTEIN, PUTATIVE (DUF1995)-RELATED"/>
    <property type="match status" value="1"/>
</dbReference>
<evidence type="ECO:0000313" key="4">
    <source>
        <dbReference type="Proteomes" id="UP001418222"/>
    </source>
</evidence>
<dbReference type="InterPro" id="IPR053021">
    <property type="entry name" value="Chloroplast_ADK"/>
</dbReference>
<dbReference type="AlphaFoldDB" id="A0AAP0ASY6"/>